<reference evidence="4 5" key="1">
    <citation type="submission" date="2006-10" db="EMBL/GenBank/DDBJ databases">
        <title>The Genome Sequence of Batrachochytrium dendrobatidis JEL423.</title>
        <authorList>
            <consortium name="The Broad Institute Genome Sequencing Platform"/>
            <person name="Birren B."/>
            <person name="Lander E."/>
            <person name="Galagan J."/>
            <person name="Cuomo C."/>
            <person name="Devon K."/>
            <person name="Jaffe D."/>
            <person name="Butler J."/>
            <person name="Alvarez P."/>
            <person name="Gnerre S."/>
            <person name="Grabherr M."/>
            <person name="Kleber M."/>
            <person name="Mauceli E."/>
            <person name="Brockman W."/>
            <person name="Young S."/>
            <person name="LaButti K."/>
            <person name="Sykes S."/>
            <person name="DeCaprio D."/>
            <person name="Crawford M."/>
            <person name="Koehrsen M."/>
            <person name="Engels R."/>
            <person name="Montgomery P."/>
            <person name="Pearson M."/>
            <person name="Howarth C."/>
            <person name="Larson L."/>
            <person name="White J."/>
            <person name="O'Leary S."/>
            <person name="Kodira C."/>
            <person name="Zeng Q."/>
            <person name="Yandava C."/>
            <person name="Alvarado L."/>
            <person name="Longcore J."/>
            <person name="James T."/>
        </authorList>
    </citation>
    <scope>NUCLEOTIDE SEQUENCE [LARGE SCALE GENOMIC DNA]</scope>
    <source>
        <strain evidence="4 5">JEL423</strain>
    </source>
</reference>
<dbReference type="SMART" id="SM00324">
    <property type="entry name" value="RhoGAP"/>
    <property type="match status" value="1"/>
</dbReference>
<evidence type="ECO:0000259" key="3">
    <source>
        <dbReference type="PROSITE" id="PS50238"/>
    </source>
</evidence>
<dbReference type="STRING" id="403673.A0A177WI38"/>
<dbReference type="Pfam" id="PF00620">
    <property type="entry name" value="RhoGAP"/>
    <property type="match status" value="1"/>
</dbReference>
<feature type="region of interest" description="Disordered" evidence="2">
    <location>
        <begin position="547"/>
        <end position="586"/>
    </location>
</feature>
<keyword evidence="1" id="KW-0343">GTPase activation</keyword>
<feature type="region of interest" description="Disordered" evidence="2">
    <location>
        <begin position="133"/>
        <end position="179"/>
    </location>
</feature>
<evidence type="ECO:0000313" key="4">
    <source>
        <dbReference type="EMBL" id="OAJ39778.1"/>
    </source>
</evidence>
<evidence type="ECO:0000256" key="1">
    <source>
        <dbReference type="ARBA" id="ARBA00022468"/>
    </source>
</evidence>
<dbReference type="Proteomes" id="UP000077115">
    <property type="component" value="Unassembled WGS sequence"/>
</dbReference>
<organism evidence="4 5">
    <name type="scientific">Batrachochytrium dendrobatidis (strain JEL423)</name>
    <dbReference type="NCBI Taxonomy" id="403673"/>
    <lineage>
        <taxon>Eukaryota</taxon>
        <taxon>Fungi</taxon>
        <taxon>Fungi incertae sedis</taxon>
        <taxon>Chytridiomycota</taxon>
        <taxon>Chytridiomycota incertae sedis</taxon>
        <taxon>Chytridiomycetes</taxon>
        <taxon>Rhizophydiales</taxon>
        <taxon>Rhizophydiales incertae sedis</taxon>
        <taxon>Batrachochytrium</taxon>
    </lineage>
</organism>
<dbReference type="InterPro" id="IPR008936">
    <property type="entry name" value="Rho_GTPase_activation_prot"/>
</dbReference>
<accession>A0A177WI38</accession>
<reference evidence="4 5" key="2">
    <citation type="submission" date="2016-05" db="EMBL/GenBank/DDBJ databases">
        <title>Lineage-specific infection strategies underlie the spectrum of fungal disease in amphibians.</title>
        <authorList>
            <person name="Cuomo C.A."/>
            <person name="Farrer R.A."/>
            <person name="James T."/>
            <person name="Longcore J."/>
            <person name="Birren B."/>
        </authorList>
    </citation>
    <scope>NUCLEOTIDE SEQUENCE [LARGE SCALE GENOMIC DNA]</scope>
    <source>
        <strain evidence="4 5">JEL423</strain>
    </source>
</reference>
<dbReference type="PANTHER" id="PTHR23176">
    <property type="entry name" value="RHO/RAC/CDC GTPASE-ACTIVATING PROTEIN"/>
    <property type="match status" value="1"/>
</dbReference>
<feature type="region of interest" description="Disordered" evidence="2">
    <location>
        <begin position="1"/>
        <end position="51"/>
    </location>
</feature>
<feature type="compositionally biased region" description="Low complexity" evidence="2">
    <location>
        <begin position="548"/>
        <end position="562"/>
    </location>
</feature>
<dbReference type="eggNOG" id="KOG4269">
    <property type="taxonomic scope" value="Eukaryota"/>
</dbReference>
<dbReference type="GO" id="GO:0005737">
    <property type="term" value="C:cytoplasm"/>
    <property type="evidence" value="ECO:0007669"/>
    <property type="project" value="TreeGrafter"/>
</dbReference>
<sequence>MNSYRGLEGSKLPSATYKSDTGISPKNQYHNIQSNTADNSYKPDEGHETDTDQTLSILDGYFTTQLPVPSKSIADPETDLPIPPPKVDTVYYENLSGQGSLTSHAIQRHAPTNGISSNTQILDHGVGSGYGHISDASIGASHESNGSQNDISISKNPSESDLVSNQSLKSTDTDNSPTNKLTWLAKNIKSKTAAAAKIAAEKTAEFGSIAYERGSEWGTRAKQAANAASSNMATRRKETDHSLHKTEYTVPEFPIFGASLFDAVLRCRSGGNPYHDVPNIVFRCIEYLDARGIEEVGIYRLSGSTTEIQQLSQKFNNGDDVNLMELCPDPNAVASLFKSYIRKLPEPLLTNELMDHFAAPFTRFTQEDALFPPHLTATDEHPITSDQKTLESVSVVLRRLPLANYTVLSLLFSHLYRVSSRHATNKMTISNLQVVWTPTLGFNGSLFGTLLVQHERLFPPRTVGSTISSPSTLSFELKDFKSGGVSSAVLPSLALPMQPAQTTVNFPMRKSSQQLTPFLSSGLQNNTCTNNTTPLIQPRSASYACPLSKTASTSSSTTFTVHSSDRRTPSPERRPPPIPATSSSTVYKRISSELAHSNNSYENPFDEIYGDSLATHLAQLGSLSAHSNAQSESDDNRTDAMSNGFAAVAPTPPAKPPRGNRLATVFDDHISHASYSSSHYKEDI</sequence>
<dbReference type="VEuPathDB" id="FungiDB:BDEG_23600"/>
<feature type="compositionally biased region" description="Basic and acidic residues" evidence="2">
    <location>
        <begin position="563"/>
        <end position="575"/>
    </location>
</feature>
<dbReference type="EMBL" id="DS022303">
    <property type="protein sequence ID" value="OAJ39778.1"/>
    <property type="molecule type" value="Genomic_DNA"/>
</dbReference>
<dbReference type="PANTHER" id="PTHR23176:SF129">
    <property type="entry name" value="RHO GTPASE ACTIVATING PROTEIN AT 16F, ISOFORM E-RELATED"/>
    <property type="match status" value="1"/>
</dbReference>
<gene>
    <name evidence="4" type="ORF">BDEG_23600</name>
</gene>
<evidence type="ECO:0000256" key="2">
    <source>
        <dbReference type="SAM" id="MobiDB-lite"/>
    </source>
</evidence>
<feature type="compositionally biased region" description="Polar residues" evidence="2">
    <location>
        <begin position="16"/>
        <end position="39"/>
    </location>
</feature>
<feature type="domain" description="Rho-GAP" evidence="3">
    <location>
        <begin position="258"/>
        <end position="474"/>
    </location>
</feature>
<dbReference type="CDD" id="cd00159">
    <property type="entry name" value="RhoGAP"/>
    <property type="match status" value="1"/>
</dbReference>
<proteinExistence type="predicted"/>
<dbReference type="InterPro" id="IPR050729">
    <property type="entry name" value="Rho-GAP"/>
</dbReference>
<dbReference type="SUPFAM" id="SSF48350">
    <property type="entry name" value="GTPase activation domain, GAP"/>
    <property type="match status" value="1"/>
</dbReference>
<dbReference type="GO" id="GO:0007165">
    <property type="term" value="P:signal transduction"/>
    <property type="evidence" value="ECO:0007669"/>
    <property type="project" value="InterPro"/>
</dbReference>
<dbReference type="GO" id="GO:0005096">
    <property type="term" value="F:GTPase activator activity"/>
    <property type="evidence" value="ECO:0007669"/>
    <property type="project" value="UniProtKB-KW"/>
</dbReference>
<dbReference type="Gene3D" id="1.10.555.10">
    <property type="entry name" value="Rho GTPase activation protein"/>
    <property type="match status" value="1"/>
</dbReference>
<dbReference type="AlphaFoldDB" id="A0A177WI38"/>
<feature type="compositionally biased region" description="Polar residues" evidence="2">
    <location>
        <begin position="142"/>
        <end position="179"/>
    </location>
</feature>
<evidence type="ECO:0000313" key="5">
    <source>
        <dbReference type="Proteomes" id="UP000077115"/>
    </source>
</evidence>
<dbReference type="InterPro" id="IPR000198">
    <property type="entry name" value="RhoGAP_dom"/>
</dbReference>
<name>A0A177WI38_BATDL</name>
<dbReference type="PROSITE" id="PS50238">
    <property type="entry name" value="RHOGAP"/>
    <property type="match status" value="1"/>
</dbReference>
<dbReference type="OrthoDB" id="185175at2759"/>
<protein>
    <recommendedName>
        <fullName evidence="3">Rho-GAP domain-containing protein</fullName>
    </recommendedName>
</protein>
<feature type="compositionally biased region" description="Basic and acidic residues" evidence="2">
    <location>
        <begin position="41"/>
        <end position="50"/>
    </location>
</feature>
<feature type="region of interest" description="Disordered" evidence="2">
    <location>
        <begin position="624"/>
        <end position="660"/>
    </location>
</feature>